<dbReference type="HAMAP" id="MF_01367">
    <property type="entry name" value="Ribosomal_uL14"/>
    <property type="match status" value="1"/>
</dbReference>
<comment type="similarity">
    <text evidence="5 6">Belongs to the universal ribosomal protein uL14 family.</text>
</comment>
<dbReference type="GO" id="GO:0003735">
    <property type="term" value="F:structural constituent of ribosome"/>
    <property type="evidence" value="ECO:0007669"/>
    <property type="project" value="InterPro"/>
</dbReference>
<reference evidence="8 9" key="1">
    <citation type="submission" date="2019-01" db="EMBL/GenBank/DDBJ databases">
        <title>Geovibrio thiophilus DSM 11263, complete genome.</title>
        <authorList>
            <person name="Spring S."/>
            <person name="Bunk B."/>
            <person name="Sproer C."/>
        </authorList>
    </citation>
    <scope>NUCLEOTIDE SEQUENCE [LARGE SCALE GENOMIC DNA]</scope>
    <source>
        <strain evidence="8 9">DSM 11263</strain>
    </source>
</reference>
<dbReference type="InterPro" id="IPR000218">
    <property type="entry name" value="Ribosomal_uL14"/>
</dbReference>
<dbReference type="Proteomes" id="UP000287502">
    <property type="component" value="Chromosome"/>
</dbReference>
<sequence>MIQVESRLRVADNSGAKELLCIKVLGGSKIRYGYVGDIIVASVKEASPDGNVKKGTVVKAVIVRTAKESRRKDGTYIKFDDNAAVLLNKNNLEPIATRVFGPVSRDLRGKGFLKICSMAPEVL</sequence>
<protein>
    <recommendedName>
        <fullName evidence="5">Large ribosomal subunit protein uL14</fullName>
    </recommendedName>
</protein>
<dbReference type="PANTHER" id="PTHR11761">
    <property type="entry name" value="50S/60S RIBOSOMAL PROTEIN L14/L23"/>
    <property type="match status" value="1"/>
</dbReference>
<dbReference type="EMBL" id="CP035108">
    <property type="protein sequence ID" value="QAR32788.1"/>
    <property type="molecule type" value="Genomic_DNA"/>
</dbReference>
<evidence type="ECO:0000313" key="8">
    <source>
        <dbReference type="EMBL" id="QAR32788.1"/>
    </source>
</evidence>
<evidence type="ECO:0000256" key="2">
    <source>
        <dbReference type="ARBA" id="ARBA00022884"/>
    </source>
</evidence>
<dbReference type="KEGG" id="gtl:EP073_05050"/>
<evidence type="ECO:0000256" key="5">
    <source>
        <dbReference type="HAMAP-Rule" id="MF_01367"/>
    </source>
</evidence>
<dbReference type="AlphaFoldDB" id="A0A3R5UXC1"/>
<dbReference type="GO" id="GO:0070180">
    <property type="term" value="F:large ribosomal subunit rRNA binding"/>
    <property type="evidence" value="ECO:0007669"/>
    <property type="project" value="TreeGrafter"/>
</dbReference>
<keyword evidence="2 5" id="KW-0694">RNA-binding</keyword>
<keyword evidence="4 5" id="KW-0687">Ribonucleoprotein</keyword>
<comment type="function">
    <text evidence="5 7">Binds to 23S rRNA. Forms part of two intersubunit bridges in the 70S ribosome.</text>
</comment>
<dbReference type="PANTHER" id="PTHR11761:SF3">
    <property type="entry name" value="LARGE RIBOSOMAL SUBUNIT PROTEIN UL14M"/>
    <property type="match status" value="1"/>
</dbReference>
<dbReference type="GO" id="GO:0006412">
    <property type="term" value="P:translation"/>
    <property type="evidence" value="ECO:0007669"/>
    <property type="project" value="UniProtKB-UniRule"/>
</dbReference>
<dbReference type="NCBIfam" id="TIGR01067">
    <property type="entry name" value="rplN_bact"/>
    <property type="match status" value="1"/>
</dbReference>
<organism evidence="8 9">
    <name type="scientific">Geovibrio thiophilus</name>
    <dbReference type="NCBI Taxonomy" id="139438"/>
    <lineage>
        <taxon>Bacteria</taxon>
        <taxon>Pseudomonadati</taxon>
        <taxon>Deferribacterota</taxon>
        <taxon>Deferribacteres</taxon>
        <taxon>Deferribacterales</taxon>
        <taxon>Geovibrionaceae</taxon>
        <taxon>Geovibrio</taxon>
    </lineage>
</organism>
<dbReference type="InterPro" id="IPR005745">
    <property type="entry name" value="Ribosomal_uL14_bac-type"/>
</dbReference>
<evidence type="ECO:0000256" key="4">
    <source>
        <dbReference type="ARBA" id="ARBA00023274"/>
    </source>
</evidence>
<accession>A0A3R5UXC1</accession>
<dbReference type="CDD" id="cd00337">
    <property type="entry name" value="Ribosomal_uL14"/>
    <property type="match status" value="1"/>
</dbReference>
<dbReference type="InterPro" id="IPR019972">
    <property type="entry name" value="Ribosomal_uL14_CS"/>
</dbReference>
<evidence type="ECO:0000256" key="3">
    <source>
        <dbReference type="ARBA" id="ARBA00022980"/>
    </source>
</evidence>
<dbReference type="InterPro" id="IPR036853">
    <property type="entry name" value="Ribosomal_uL14_sf"/>
</dbReference>
<evidence type="ECO:0000256" key="1">
    <source>
        <dbReference type="ARBA" id="ARBA00022730"/>
    </source>
</evidence>
<proteinExistence type="inferred from homology"/>
<evidence type="ECO:0000256" key="6">
    <source>
        <dbReference type="RuleBase" id="RU003949"/>
    </source>
</evidence>
<keyword evidence="9" id="KW-1185">Reference proteome</keyword>
<dbReference type="GO" id="GO:0022625">
    <property type="term" value="C:cytosolic large ribosomal subunit"/>
    <property type="evidence" value="ECO:0007669"/>
    <property type="project" value="TreeGrafter"/>
</dbReference>
<evidence type="ECO:0000313" key="9">
    <source>
        <dbReference type="Proteomes" id="UP000287502"/>
    </source>
</evidence>
<gene>
    <name evidence="5" type="primary">rplN</name>
    <name evidence="8" type="ORF">EP073_05050</name>
</gene>
<dbReference type="Pfam" id="PF00238">
    <property type="entry name" value="Ribosomal_L14"/>
    <property type="match status" value="1"/>
</dbReference>
<comment type="subunit">
    <text evidence="5">Part of the 50S ribosomal subunit. Forms a cluster with proteins L3 and L19. In the 70S ribosome, L14 and L19 interact and together make contacts with the 16S rRNA in bridges B5 and B8.</text>
</comment>
<keyword evidence="1 5" id="KW-0699">rRNA-binding</keyword>
<dbReference type="SUPFAM" id="SSF50193">
    <property type="entry name" value="Ribosomal protein L14"/>
    <property type="match status" value="1"/>
</dbReference>
<dbReference type="FunFam" id="2.40.150.20:FF:000001">
    <property type="entry name" value="50S ribosomal protein L14"/>
    <property type="match status" value="1"/>
</dbReference>
<dbReference type="RefSeq" id="WP_128466074.1">
    <property type="nucleotide sequence ID" value="NZ_CP035108.1"/>
</dbReference>
<evidence type="ECO:0000256" key="7">
    <source>
        <dbReference type="RuleBase" id="RU003950"/>
    </source>
</evidence>
<dbReference type="PROSITE" id="PS00049">
    <property type="entry name" value="RIBOSOMAL_L14"/>
    <property type="match status" value="1"/>
</dbReference>
<dbReference type="OrthoDB" id="9806379at2"/>
<dbReference type="Gene3D" id="2.40.150.20">
    <property type="entry name" value="Ribosomal protein L14"/>
    <property type="match status" value="1"/>
</dbReference>
<dbReference type="SMART" id="SM01374">
    <property type="entry name" value="Ribosomal_L14"/>
    <property type="match status" value="1"/>
</dbReference>
<keyword evidence="3 5" id="KW-0689">Ribosomal protein</keyword>
<name>A0A3R5UXC1_9BACT</name>